<evidence type="ECO:0000313" key="2">
    <source>
        <dbReference type="Proteomes" id="UP001223072"/>
    </source>
</evidence>
<dbReference type="Proteomes" id="UP001223072">
    <property type="component" value="Unassembled WGS sequence"/>
</dbReference>
<gene>
    <name evidence="1" type="ORF">QFZ49_000961</name>
</gene>
<sequence length="83" mass="8773">MNDVRPARSGRPGRPEVGAYVVDGRTGKVGIVMGHEGPYVQLRPYGGGREWDAAPDGLRPATPAERLSAATAYANARSRGEVP</sequence>
<keyword evidence="2" id="KW-1185">Reference proteome</keyword>
<accession>A0ABU0RGD5</accession>
<name>A0ABU0RGD5_9ACTN</name>
<dbReference type="RefSeq" id="WP_307625175.1">
    <property type="nucleotide sequence ID" value="NZ_JAUSZS010000002.1"/>
</dbReference>
<organism evidence="1 2">
    <name type="scientific">Streptomyces turgidiscabies</name>
    <dbReference type="NCBI Taxonomy" id="85558"/>
    <lineage>
        <taxon>Bacteria</taxon>
        <taxon>Bacillati</taxon>
        <taxon>Actinomycetota</taxon>
        <taxon>Actinomycetes</taxon>
        <taxon>Kitasatosporales</taxon>
        <taxon>Streptomycetaceae</taxon>
        <taxon>Streptomyces</taxon>
    </lineage>
</organism>
<comment type="caution">
    <text evidence="1">The sequence shown here is derived from an EMBL/GenBank/DDBJ whole genome shotgun (WGS) entry which is preliminary data.</text>
</comment>
<evidence type="ECO:0008006" key="3">
    <source>
        <dbReference type="Google" id="ProtNLM"/>
    </source>
</evidence>
<proteinExistence type="predicted"/>
<reference evidence="1 2" key="1">
    <citation type="submission" date="2023-07" db="EMBL/GenBank/DDBJ databases">
        <title>Comparative genomics of wheat-associated soil bacteria to identify genetic determinants of phenazine resistance.</title>
        <authorList>
            <person name="Mouncey N."/>
        </authorList>
    </citation>
    <scope>NUCLEOTIDE SEQUENCE [LARGE SCALE GENOMIC DNA]</scope>
    <source>
        <strain evidence="1 2">W2I16</strain>
    </source>
</reference>
<protein>
    <recommendedName>
        <fullName evidence="3">Secreted protein</fullName>
    </recommendedName>
</protein>
<dbReference type="EMBL" id="JAUSZS010000002">
    <property type="protein sequence ID" value="MDQ0931054.1"/>
    <property type="molecule type" value="Genomic_DNA"/>
</dbReference>
<evidence type="ECO:0000313" key="1">
    <source>
        <dbReference type="EMBL" id="MDQ0931054.1"/>
    </source>
</evidence>